<reference evidence="13" key="1">
    <citation type="submission" date="2017-04" db="EMBL/GenBank/DDBJ databases">
        <title>Complete Genome Sequences of Twelve Strains of a Stable Defined Moderately Diverse Mouse Microbiota 2 (sDMDMm2).</title>
        <authorList>
            <person name="Uchimura Y."/>
            <person name="Wyss M."/>
            <person name="Brugiroux S."/>
            <person name="Limenitakis J.P."/>
            <person name="Stecher B."/>
            <person name="McCoy K.D."/>
            <person name="Macpherson A.J."/>
        </authorList>
    </citation>
    <scope>NUCLEOTIDE SEQUENCE</scope>
    <source>
        <strain evidence="13">YL58</strain>
    </source>
</reference>
<keyword evidence="14" id="KW-1185">Reference proteome</keyword>
<dbReference type="SUPFAM" id="SSF46689">
    <property type="entry name" value="Homeodomain-like"/>
    <property type="match status" value="1"/>
</dbReference>
<evidence type="ECO:0000256" key="1">
    <source>
        <dbReference type="ARBA" id="ARBA00004496"/>
    </source>
</evidence>
<keyword evidence="7" id="KW-0238">DNA-binding</keyword>
<proteinExistence type="predicted"/>
<keyword evidence="8" id="KW-0804">Transcription</keyword>
<dbReference type="SUPFAM" id="SSF52172">
    <property type="entry name" value="CheY-like"/>
    <property type="match status" value="1"/>
</dbReference>
<gene>
    <name evidence="13" type="ORF">A4V09_22940</name>
</gene>
<dbReference type="InterPro" id="IPR018060">
    <property type="entry name" value="HTH_AraC"/>
</dbReference>
<protein>
    <recommendedName>
        <fullName evidence="2">Stage 0 sporulation protein A homolog</fullName>
    </recommendedName>
</protein>
<dbReference type="PROSITE" id="PS50110">
    <property type="entry name" value="RESPONSE_REGULATORY"/>
    <property type="match status" value="1"/>
</dbReference>
<evidence type="ECO:0000313" key="14">
    <source>
        <dbReference type="Proteomes" id="UP000092574"/>
    </source>
</evidence>
<dbReference type="GO" id="GO:0005737">
    <property type="term" value="C:cytoplasm"/>
    <property type="evidence" value="ECO:0007669"/>
    <property type="project" value="UniProtKB-SubCell"/>
</dbReference>
<evidence type="ECO:0000256" key="8">
    <source>
        <dbReference type="ARBA" id="ARBA00023163"/>
    </source>
</evidence>
<organism evidence="13 14">
    <name type="scientific">Blautia pseudococcoides</name>
    <dbReference type="NCBI Taxonomy" id="1796616"/>
    <lineage>
        <taxon>Bacteria</taxon>
        <taxon>Bacillati</taxon>
        <taxon>Bacillota</taxon>
        <taxon>Clostridia</taxon>
        <taxon>Lachnospirales</taxon>
        <taxon>Lachnospiraceae</taxon>
        <taxon>Blautia</taxon>
    </lineage>
</organism>
<feature type="domain" description="Response regulatory" evidence="12">
    <location>
        <begin position="21"/>
        <end position="138"/>
    </location>
</feature>
<keyword evidence="3" id="KW-0963">Cytoplasm</keyword>
<dbReference type="InterPro" id="IPR011006">
    <property type="entry name" value="CheY-like_superfamily"/>
</dbReference>
<dbReference type="Proteomes" id="UP000092574">
    <property type="component" value="Chromosome"/>
</dbReference>
<evidence type="ECO:0000256" key="10">
    <source>
        <dbReference type="PROSITE-ProRule" id="PRU00169"/>
    </source>
</evidence>
<feature type="domain" description="HTH araC/xylS-type" evidence="11">
    <location>
        <begin position="420"/>
        <end position="522"/>
    </location>
</feature>
<evidence type="ECO:0000256" key="4">
    <source>
        <dbReference type="ARBA" id="ARBA00022553"/>
    </source>
</evidence>
<dbReference type="Pfam" id="PF12833">
    <property type="entry name" value="HTH_18"/>
    <property type="match status" value="1"/>
</dbReference>
<dbReference type="EMBL" id="CP015405">
    <property type="protein sequence ID" value="ANU78355.2"/>
    <property type="molecule type" value="Genomic_DNA"/>
</dbReference>
<name>A0A1C7IFI8_9FIRM</name>
<evidence type="ECO:0000256" key="3">
    <source>
        <dbReference type="ARBA" id="ARBA00022490"/>
    </source>
</evidence>
<evidence type="ECO:0000259" key="11">
    <source>
        <dbReference type="PROSITE" id="PS01124"/>
    </source>
</evidence>
<evidence type="ECO:0000256" key="6">
    <source>
        <dbReference type="ARBA" id="ARBA00023015"/>
    </source>
</evidence>
<comment type="function">
    <text evidence="9">May play the central regulatory role in sporulation. It may be an element of the effector pathway responsible for the activation of sporulation genes in response to nutritional stress. Spo0A may act in concert with spo0H (a sigma factor) to control the expression of some genes that are critical to the sporulation process.</text>
</comment>
<dbReference type="GO" id="GO:0043565">
    <property type="term" value="F:sequence-specific DNA binding"/>
    <property type="evidence" value="ECO:0007669"/>
    <property type="project" value="InterPro"/>
</dbReference>
<dbReference type="GO" id="GO:0000160">
    <property type="term" value="P:phosphorelay signal transduction system"/>
    <property type="evidence" value="ECO:0007669"/>
    <property type="project" value="UniProtKB-KW"/>
</dbReference>
<evidence type="ECO:0000256" key="2">
    <source>
        <dbReference type="ARBA" id="ARBA00018672"/>
    </source>
</evidence>
<dbReference type="OrthoDB" id="9794370at2"/>
<dbReference type="PANTHER" id="PTHR42713:SF3">
    <property type="entry name" value="TRANSCRIPTIONAL REGULATORY PROTEIN HPTR"/>
    <property type="match status" value="1"/>
</dbReference>
<dbReference type="SMART" id="SM00342">
    <property type="entry name" value="HTH_ARAC"/>
    <property type="match status" value="1"/>
</dbReference>
<dbReference type="InterPro" id="IPR009057">
    <property type="entry name" value="Homeodomain-like_sf"/>
</dbReference>
<dbReference type="InterPro" id="IPR051552">
    <property type="entry name" value="HptR"/>
</dbReference>
<dbReference type="GO" id="GO:0003700">
    <property type="term" value="F:DNA-binding transcription factor activity"/>
    <property type="evidence" value="ECO:0007669"/>
    <property type="project" value="InterPro"/>
</dbReference>
<dbReference type="Gene3D" id="3.40.50.2300">
    <property type="match status" value="1"/>
</dbReference>
<evidence type="ECO:0000313" key="13">
    <source>
        <dbReference type="EMBL" id="ANU78355.2"/>
    </source>
</evidence>
<dbReference type="STRING" id="1796616.A4V09_22940"/>
<dbReference type="PROSITE" id="PS01124">
    <property type="entry name" value="HTH_ARAC_FAMILY_2"/>
    <property type="match status" value="1"/>
</dbReference>
<dbReference type="InterPro" id="IPR001789">
    <property type="entry name" value="Sig_transdc_resp-reg_receiver"/>
</dbReference>
<feature type="modified residue" description="4-aspartylphosphate" evidence="10">
    <location>
        <position position="73"/>
    </location>
</feature>
<evidence type="ECO:0000256" key="7">
    <source>
        <dbReference type="ARBA" id="ARBA00023125"/>
    </source>
</evidence>
<comment type="subcellular location">
    <subcellularLocation>
        <location evidence="1">Cytoplasm</location>
    </subcellularLocation>
</comment>
<keyword evidence="5" id="KW-0902">Two-component regulatory system</keyword>
<keyword evidence="6" id="KW-0805">Transcription regulation</keyword>
<evidence type="ECO:0000256" key="5">
    <source>
        <dbReference type="ARBA" id="ARBA00023012"/>
    </source>
</evidence>
<keyword evidence="4 10" id="KW-0597">Phosphoprotein</keyword>
<dbReference type="AlphaFoldDB" id="A0A1C7IFI8"/>
<dbReference type="PANTHER" id="PTHR42713">
    <property type="entry name" value="HISTIDINE KINASE-RELATED"/>
    <property type="match status" value="1"/>
</dbReference>
<dbReference type="Pfam" id="PF00072">
    <property type="entry name" value="Response_reg"/>
    <property type="match status" value="1"/>
</dbReference>
<dbReference type="CDD" id="cd17536">
    <property type="entry name" value="REC_YesN-like"/>
    <property type="match status" value="1"/>
</dbReference>
<dbReference type="KEGG" id="byl:A4V09_22940"/>
<evidence type="ECO:0000256" key="9">
    <source>
        <dbReference type="ARBA" id="ARBA00024867"/>
    </source>
</evidence>
<dbReference type="SMART" id="SM00448">
    <property type="entry name" value="REC"/>
    <property type="match status" value="1"/>
</dbReference>
<evidence type="ECO:0000259" key="12">
    <source>
        <dbReference type="PROSITE" id="PS50110"/>
    </source>
</evidence>
<dbReference type="Gene3D" id="1.10.10.60">
    <property type="entry name" value="Homeodomain-like"/>
    <property type="match status" value="2"/>
</dbReference>
<accession>A0A1C7IFI8</accession>
<sequence>MCSSRNTHSLCTERGEQTMLKLLIVDDEEMICQAIANIIDWKAYNIQLVGTCTDGVEAYHTILDECPDIVITDIRMPGISGLELIERINRTDLCTQFVILSGYGEFEYAKRAMKCGVQHYLLKPCTEIQIIDCIQEVTKDYYKIAFARDMKPEQDSRAFHNLHKTLIRNIIREGISCAQVTNTFFDLYEHYINLTDVPYQFCSVYYLEEKNLAGCLERFDDYCRENMPDVERYAVYIQNVLLVFFPNFETSYVQLDSFFKGLDFPGQTVSVEYSRMRYADLKTLLTMLIQKLKRYDILYFIDGTDAVPNFNYGQIVDRVNRLVPVLADKNAEGREEIVMELKKILYAISNKDFLLQLSDNIIISLGTQLPSHTLPEITDFLYQLHKEEDTGRIAESVLDYMNKLSEVQSFNTKQYSPFISRLIDYIYEHYSNPDLTLKWISENYLYMNVNYVSRCFTKETGEKFSGFLMKLRVQKAKEILAARDTEQIQNVAQLVGCGNTPYYFSKIFKKCTGLTPSAYVKKMGK</sequence>